<dbReference type="EMBL" id="JXRR01000013">
    <property type="protein sequence ID" value="KIL48363.1"/>
    <property type="molecule type" value="Genomic_DNA"/>
</dbReference>
<evidence type="ECO:0000256" key="1">
    <source>
        <dbReference type="SAM" id="Coils"/>
    </source>
</evidence>
<sequence length="430" mass="50999">MLDQDWLIDSFTKAELVLVCKELKVNVHGFQRNLFKAPEVLLTKSLNDALNVGTKRKKQNAISVDDITKKIYMKLLENHPYLREITFEEFIIRAEIDTSLSISEMIIISIEAFIGDYKKHKLIMIENYQKGEYLFSGLSKELSRPLIKKINNFIFTDTFKESRSETLHQYVKNIKGNKLEYYESIIGEIRTEDDLFKRLMRTQPNNKLLVIVSFLLYEDNYKLNKYSSLLEFSITEIQEFKLITTSKILEKELEDNIIYKKENRELNDQVENLKIAHNEYKRNFIKLDEDLKKALQMLNDTKVKNITLEKIAKKHEPLIFFFLRLISENKFIIITNERGQITNTIFEDITLSPSELKKNLRNNSNSFNDHIIFVTRVSFQTGKDWFKFKRILEEYKLTYEELGHYELSDNLIEIVGYLNRKEILVYADEI</sequence>
<protein>
    <submittedName>
        <fullName evidence="2">Uncharacterized protein</fullName>
    </submittedName>
</protein>
<evidence type="ECO:0000313" key="3">
    <source>
        <dbReference type="Proteomes" id="UP000031972"/>
    </source>
</evidence>
<comment type="caution">
    <text evidence="2">The sequence shown here is derived from an EMBL/GenBank/DDBJ whole genome shotgun (WGS) entry which is preliminary data.</text>
</comment>
<accession>A0A0C2VWL2</accession>
<dbReference type="PATRIC" id="fig|220754.4.peg.1424"/>
<dbReference type="AlphaFoldDB" id="A0A0C2VWL2"/>
<proteinExistence type="predicted"/>
<organism evidence="2 3">
    <name type="scientific">Jeotgalibacillus campisalis</name>
    <dbReference type="NCBI Taxonomy" id="220754"/>
    <lineage>
        <taxon>Bacteria</taxon>
        <taxon>Bacillati</taxon>
        <taxon>Bacillota</taxon>
        <taxon>Bacilli</taxon>
        <taxon>Bacillales</taxon>
        <taxon>Caryophanaceae</taxon>
        <taxon>Jeotgalibacillus</taxon>
    </lineage>
</organism>
<evidence type="ECO:0000313" key="2">
    <source>
        <dbReference type="EMBL" id="KIL48363.1"/>
    </source>
</evidence>
<reference evidence="2 3" key="1">
    <citation type="submission" date="2015-01" db="EMBL/GenBank/DDBJ databases">
        <title>Jeotgalibacillus campisalis genome sequencing.</title>
        <authorList>
            <person name="Goh K.M."/>
            <person name="Chan K.-G."/>
            <person name="Yaakop A.S."/>
            <person name="Ee R."/>
            <person name="Gan H.M."/>
            <person name="Chan C.S."/>
        </authorList>
    </citation>
    <scope>NUCLEOTIDE SEQUENCE [LARGE SCALE GENOMIC DNA]</scope>
    <source>
        <strain evidence="2 3">SF-57</strain>
    </source>
</reference>
<dbReference type="Proteomes" id="UP000031972">
    <property type="component" value="Unassembled WGS sequence"/>
</dbReference>
<dbReference type="RefSeq" id="WP_041056482.1">
    <property type="nucleotide sequence ID" value="NZ_JXRR01000013.1"/>
</dbReference>
<feature type="coiled-coil region" evidence="1">
    <location>
        <begin position="249"/>
        <end position="290"/>
    </location>
</feature>
<dbReference type="OrthoDB" id="2989856at2"/>
<gene>
    <name evidence="2" type="ORF">KR50_13990</name>
</gene>
<keyword evidence="1" id="KW-0175">Coiled coil</keyword>
<keyword evidence="3" id="KW-1185">Reference proteome</keyword>
<name>A0A0C2VWL2_9BACL</name>